<dbReference type="AlphaFoldDB" id="A0A174KR66"/>
<proteinExistence type="predicted"/>
<feature type="transmembrane region" description="Helical" evidence="1">
    <location>
        <begin position="36"/>
        <end position="55"/>
    </location>
</feature>
<feature type="transmembrane region" description="Helical" evidence="1">
    <location>
        <begin position="67"/>
        <end position="97"/>
    </location>
</feature>
<evidence type="ECO:0000313" key="3">
    <source>
        <dbReference type="Proteomes" id="UP000095485"/>
    </source>
</evidence>
<dbReference type="EMBL" id="CZAY01000003">
    <property type="protein sequence ID" value="CUP11639.1"/>
    <property type="molecule type" value="Genomic_DNA"/>
</dbReference>
<organism evidence="2 3">
    <name type="scientific">Dorea longicatena</name>
    <dbReference type="NCBI Taxonomy" id="88431"/>
    <lineage>
        <taxon>Bacteria</taxon>
        <taxon>Bacillati</taxon>
        <taxon>Bacillota</taxon>
        <taxon>Clostridia</taxon>
        <taxon>Lachnospirales</taxon>
        <taxon>Lachnospiraceae</taxon>
        <taxon>Dorea</taxon>
    </lineage>
</organism>
<reference evidence="2 3" key="1">
    <citation type="submission" date="2015-09" db="EMBL/GenBank/DDBJ databases">
        <authorList>
            <consortium name="Pathogen Informatics"/>
        </authorList>
    </citation>
    <scope>NUCLEOTIDE SEQUENCE [LARGE SCALE GENOMIC DNA]</scope>
    <source>
        <strain evidence="2 3">2789STDY5834914</strain>
    </source>
</reference>
<protein>
    <submittedName>
        <fullName evidence="2">Predicted membrane protein</fullName>
    </submittedName>
</protein>
<keyword evidence="1" id="KW-0472">Membrane</keyword>
<sequence>MLYAVVMSFAIAILPIGKRLLMVIGMMPELIFQGTVYTYDIWVVAFLVLGSSILIREHVNKTEKFEYKWRILMIACFVLGCLPKAVYAPLILSGLFLGKDKFYSKRDEYIFKGGIIIAFLALMASFVLPALNPSNDMSDSRGSKTDSGQQMKYILGQPIAYAIVWLKNVLKTFQEYIMGGSAFTSFGYLGGGSLSTCCAALVVGTTLTDTYGDGKSKERVLDIKTKCIFAIEMILVIGLVWTALYISFTEAGIEEILGTQARYYYPFIFIFYLCFQTDKIKNTIELEKYQMMIMLASNFIIFQQMWEVLLVRKCL</sequence>
<dbReference type="InterPro" id="IPR018674">
    <property type="entry name" value="DUF2142_membrane"/>
</dbReference>
<dbReference type="Pfam" id="PF09913">
    <property type="entry name" value="DUF2142"/>
    <property type="match status" value="1"/>
</dbReference>
<accession>A0A174KR66</accession>
<feature type="transmembrane region" description="Helical" evidence="1">
    <location>
        <begin position="109"/>
        <end position="131"/>
    </location>
</feature>
<feature type="transmembrane region" description="Helical" evidence="1">
    <location>
        <begin position="186"/>
        <end position="207"/>
    </location>
</feature>
<feature type="transmembrane region" description="Helical" evidence="1">
    <location>
        <begin position="6"/>
        <end position="24"/>
    </location>
</feature>
<gene>
    <name evidence="2" type="ORF">ERS852526_00457</name>
</gene>
<keyword evidence="1" id="KW-0812">Transmembrane</keyword>
<keyword evidence="1" id="KW-1133">Transmembrane helix</keyword>
<evidence type="ECO:0000313" key="2">
    <source>
        <dbReference type="EMBL" id="CUP11639.1"/>
    </source>
</evidence>
<evidence type="ECO:0000256" key="1">
    <source>
        <dbReference type="SAM" id="Phobius"/>
    </source>
</evidence>
<feature type="transmembrane region" description="Helical" evidence="1">
    <location>
        <begin position="260"/>
        <end position="277"/>
    </location>
</feature>
<dbReference type="Proteomes" id="UP000095485">
    <property type="component" value="Unassembled WGS sequence"/>
</dbReference>
<name>A0A174KR66_9FIRM</name>
<feature type="transmembrane region" description="Helical" evidence="1">
    <location>
        <begin position="228"/>
        <end position="248"/>
    </location>
</feature>